<sequence length="197" mass="22239">MSATHSGGDATVKDFLETILLEGERLVAEHVRIPEPKHAELLSFEAGFRDTYFGSLREELLTKLHTRQDPYKFIRGVFSSIKSKKFLMTLEGNSEDLSHDGILKLAGIKILQALLGTALHSQGRFASDFSEDMDKVERLLGMWMETGLEMPKEEEITLRRELAKSLIDPDSVFELLKESAAARRGENKDKKDPGQYL</sequence>
<reference evidence="1 2" key="1">
    <citation type="submission" date="2020-07" db="EMBL/GenBank/DDBJ databases">
        <title>Huge and variable diversity of episymbiotic CPR bacteria and DPANN archaea in groundwater ecosystems.</title>
        <authorList>
            <person name="He C.Y."/>
            <person name="Keren R."/>
            <person name="Whittaker M."/>
            <person name="Farag I.F."/>
            <person name="Doudna J."/>
            <person name="Cate J.H.D."/>
            <person name="Banfield J.F."/>
        </authorList>
    </citation>
    <scope>NUCLEOTIDE SEQUENCE [LARGE SCALE GENOMIC DNA]</scope>
    <source>
        <strain evidence="1">NC_groundwater_541_Ag_S-0.1um_46_50</strain>
    </source>
</reference>
<dbReference type="Proteomes" id="UP000595618">
    <property type="component" value="Chromosome"/>
</dbReference>
<dbReference type="EMBL" id="CP066690">
    <property type="protein sequence ID" value="QQG45742.1"/>
    <property type="molecule type" value="Genomic_DNA"/>
</dbReference>
<proteinExistence type="predicted"/>
<accession>A0A7T5RKC1</accession>
<gene>
    <name evidence="1" type="ORF">HYW89_02500</name>
</gene>
<dbReference type="AlphaFoldDB" id="A0A7T5RKC1"/>
<evidence type="ECO:0000313" key="2">
    <source>
        <dbReference type="Proteomes" id="UP000595618"/>
    </source>
</evidence>
<name>A0A7T5RKC1_9BACT</name>
<evidence type="ECO:0000313" key="1">
    <source>
        <dbReference type="EMBL" id="QQG45742.1"/>
    </source>
</evidence>
<organism evidence="1 2">
    <name type="scientific">Candidatus Sungiibacteriota bacterium</name>
    <dbReference type="NCBI Taxonomy" id="2750080"/>
    <lineage>
        <taxon>Bacteria</taxon>
        <taxon>Candidatus Sungiibacteriota</taxon>
    </lineage>
</organism>
<protein>
    <submittedName>
        <fullName evidence="1">Uncharacterized protein</fullName>
    </submittedName>
</protein>